<feature type="region of interest" description="Disordered" evidence="1">
    <location>
        <begin position="208"/>
        <end position="254"/>
    </location>
</feature>
<feature type="compositionally biased region" description="Polar residues" evidence="1">
    <location>
        <begin position="765"/>
        <end position="787"/>
    </location>
</feature>
<dbReference type="HOGENOM" id="CLU_007499_0_0_1"/>
<feature type="compositionally biased region" description="Acidic residues" evidence="1">
    <location>
        <begin position="1095"/>
        <end position="1118"/>
    </location>
</feature>
<dbReference type="Proteomes" id="UP000054342">
    <property type="component" value="Unassembled WGS sequence"/>
</dbReference>
<dbReference type="OrthoDB" id="5371510at2759"/>
<gene>
    <name evidence="2" type="ORF">PV05_00734</name>
</gene>
<evidence type="ECO:0000313" key="3">
    <source>
        <dbReference type="Proteomes" id="UP000054342"/>
    </source>
</evidence>
<dbReference type="GeneID" id="25322642"/>
<dbReference type="RefSeq" id="XP_013321106.1">
    <property type="nucleotide sequence ID" value="XM_013465652.1"/>
</dbReference>
<feature type="compositionally biased region" description="Polar residues" evidence="1">
    <location>
        <begin position="631"/>
        <end position="645"/>
    </location>
</feature>
<organism evidence="2 3">
    <name type="scientific">Exophiala xenobiotica</name>
    <dbReference type="NCBI Taxonomy" id="348802"/>
    <lineage>
        <taxon>Eukaryota</taxon>
        <taxon>Fungi</taxon>
        <taxon>Dikarya</taxon>
        <taxon>Ascomycota</taxon>
        <taxon>Pezizomycotina</taxon>
        <taxon>Eurotiomycetes</taxon>
        <taxon>Chaetothyriomycetidae</taxon>
        <taxon>Chaetothyriales</taxon>
        <taxon>Herpotrichiellaceae</taxon>
        <taxon>Exophiala</taxon>
    </lineage>
</organism>
<reference evidence="2 3" key="1">
    <citation type="submission" date="2015-01" db="EMBL/GenBank/DDBJ databases">
        <title>The Genome Sequence of Exophiala xenobiotica CBS118157.</title>
        <authorList>
            <consortium name="The Broad Institute Genomics Platform"/>
            <person name="Cuomo C."/>
            <person name="de Hoog S."/>
            <person name="Gorbushina A."/>
            <person name="Stielow B."/>
            <person name="Teixiera M."/>
            <person name="Abouelleil A."/>
            <person name="Chapman S.B."/>
            <person name="Priest M."/>
            <person name="Young S.K."/>
            <person name="Wortman J."/>
            <person name="Nusbaum C."/>
            <person name="Birren B."/>
        </authorList>
    </citation>
    <scope>NUCLEOTIDE SEQUENCE [LARGE SCALE GENOMIC DNA]</scope>
    <source>
        <strain evidence="2 3">CBS 118157</strain>
    </source>
</reference>
<feature type="region of interest" description="Disordered" evidence="1">
    <location>
        <begin position="735"/>
        <end position="805"/>
    </location>
</feature>
<sequence>MSNHDGAGGQRGDTEEGDMEKAIRLSLVDQAKKSSCPSRIVDSSRFPPTDLLLNLNNEFTPLDDPDGDTAIYIGPPPAKEPGLSNWQYSSICKHFDQIHVVQSSHLKRMPQTSRFTADDLLGPRSIRSEKSLRRLGVLNMAEIRHNGRFKYYINLRLPTEGEEAVEAITKLSCTNGVLTWHQSRHKYDLPILSVCGHDARERRHELFGLEPTSTTSSVPDAQATSQDDDSQGRSGKVAMEKEQVPEFKEPPAPIGQHYSQLRHCSAIERLLHAICGNDPKLDSAPKLWTFFAVAQEFGCAEHERISGWITAWIYNDTNINFIQNNPEVAYRIGMGIKSPDLVRDSFSILVGERALLYASSQQQPGSFPSNFKRSLHGREFEALDDDDLNRIGAAASSLVGRIRDEVRLLCQDLSWLRKSEEYAALDAILPYNPTEAEHLKAAKHIVKDYARTVIGYVLCQAQGLFTELEPNQTYVDVYDGLKLPVRLFTKTFWLTLAQADYEIGFQNVADECKSGLIGGSGFKEGLAVLGMDESEYPTSILNRPTFYNQIHAVNRFLFRRDVVSGKGKEDFDRVCGFGQAGSEQKKPTPAEGLSLGDLTIESPKHGCTESGSNAEDGSPSKRRKTLEPDETTQTSAYSTGVSVPSKQRLGDDSTWLPKEWLPQPGNGNAFTADNHADLAFRPKQEARESPARGILTHVKDFMHNRLGSPKVQIKTSPAASTTHLLGAVIADPLDSSPLNSDFQEETGEPSTSAGKPADSPLATPKPNNQKGLLEDGNTNRAGEQQPQRQRKPCIHDPEPSAPISTVRGELTFGTTAWYNQGRTTPVNQERPYYERIKAFKLLSEIHQQISNISSNFLYPAHLFHNALSLPTNLFDTILCLNANEFRYLPLWCPDGNDDGTGGVFDDRPFDIADPATSFRPGKIRKGYEEEDSDGGSAFEDIESQAISTVGKASKLATDGTETVKSLASISVGESADAETVILDDDAGSVVSCGVHSHDGMDGVDEDLDLDLEAEDSDDASTINGDVDQQRVSESLRSFLGASDGRATEAWISASASVSLPGMMEEESHGSSSPRQDNSTENGEEKDAKARPSKGEEDDEDDEVDEHEHDEDDDGFEWL</sequence>
<feature type="region of interest" description="Disordered" evidence="1">
    <location>
        <begin position="578"/>
        <end position="673"/>
    </location>
</feature>
<evidence type="ECO:0000256" key="1">
    <source>
        <dbReference type="SAM" id="MobiDB-lite"/>
    </source>
</evidence>
<feature type="compositionally biased region" description="Gly residues" evidence="1">
    <location>
        <begin position="1"/>
        <end position="11"/>
    </location>
</feature>
<feature type="compositionally biased region" description="Basic and acidic residues" evidence="1">
    <location>
        <begin position="238"/>
        <end position="249"/>
    </location>
</feature>
<keyword evidence="3" id="KW-1185">Reference proteome</keyword>
<feature type="compositionally biased region" description="Basic and acidic residues" evidence="1">
    <location>
        <begin position="1082"/>
        <end position="1094"/>
    </location>
</feature>
<name>A0A0D2DE30_9EURO</name>
<feature type="region of interest" description="Disordered" evidence="1">
    <location>
        <begin position="1057"/>
        <end position="1118"/>
    </location>
</feature>
<dbReference type="EMBL" id="KN847317">
    <property type="protein sequence ID" value="KIW60522.1"/>
    <property type="molecule type" value="Genomic_DNA"/>
</dbReference>
<proteinExistence type="predicted"/>
<accession>A0A0D2DE30</accession>
<dbReference type="AlphaFoldDB" id="A0A0D2DE30"/>
<evidence type="ECO:0000313" key="2">
    <source>
        <dbReference type="EMBL" id="KIW60522.1"/>
    </source>
</evidence>
<feature type="region of interest" description="Disordered" evidence="1">
    <location>
        <begin position="1"/>
        <end position="21"/>
    </location>
</feature>
<protein>
    <submittedName>
        <fullName evidence="2">Uncharacterized protein</fullName>
    </submittedName>
</protein>